<dbReference type="RefSeq" id="WP_145029858.1">
    <property type="nucleotide sequence ID" value="NZ_CP036271.1"/>
</dbReference>
<organism evidence="1 2">
    <name type="scientific">Caulifigura coniformis</name>
    <dbReference type="NCBI Taxonomy" id="2527983"/>
    <lineage>
        <taxon>Bacteria</taxon>
        <taxon>Pseudomonadati</taxon>
        <taxon>Planctomycetota</taxon>
        <taxon>Planctomycetia</taxon>
        <taxon>Planctomycetales</taxon>
        <taxon>Planctomycetaceae</taxon>
        <taxon>Caulifigura</taxon>
    </lineage>
</organism>
<proteinExistence type="predicted"/>
<dbReference type="OrthoDB" id="251009at2"/>
<dbReference type="InParanoid" id="A0A517SDB3"/>
<sequence>MPEQVLDREEYIEQTYFFRVYRDRLLENVPAQEILAHLREEILATTKLPMAIDFLAGELQLHGKVSSGMSRLTHYFTPFQAFVIGRAEADESKFDMRLALQILEREAEFRAGKFHLQGLFMFQFECLARNRLGYDAGMQAIAADPAYDASWKDWILKIRMQLGTVDFADLIYKRSQQRVEEIRRERNNPSYEASYPILFGVSEGRIAKANLRKDPIYMFAALQRQLSYPAVPRPKPPRTTPVFDPAIEARFQRAEARLALLEQEGQGNLDLTKFYKPEEFRDGEMN</sequence>
<protein>
    <submittedName>
        <fullName evidence="1">Uncharacterized protein</fullName>
    </submittedName>
</protein>
<evidence type="ECO:0000313" key="2">
    <source>
        <dbReference type="Proteomes" id="UP000315700"/>
    </source>
</evidence>
<accession>A0A517SDB3</accession>
<evidence type="ECO:0000313" key="1">
    <source>
        <dbReference type="EMBL" id="QDT54095.1"/>
    </source>
</evidence>
<gene>
    <name evidence="1" type="ORF">Pan44_21220</name>
</gene>
<dbReference type="AlphaFoldDB" id="A0A517SDB3"/>
<dbReference type="KEGG" id="ccos:Pan44_21220"/>
<reference evidence="1 2" key="1">
    <citation type="submission" date="2019-02" db="EMBL/GenBank/DDBJ databases">
        <title>Deep-cultivation of Planctomycetes and their phenomic and genomic characterization uncovers novel biology.</title>
        <authorList>
            <person name="Wiegand S."/>
            <person name="Jogler M."/>
            <person name="Boedeker C."/>
            <person name="Pinto D."/>
            <person name="Vollmers J."/>
            <person name="Rivas-Marin E."/>
            <person name="Kohn T."/>
            <person name="Peeters S.H."/>
            <person name="Heuer A."/>
            <person name="Rast P."/>
            <person name="Oberbeckmann S."/>
            <person name="Bunk B."/>
            <person name="Jeske O."/>
            <person name="Meyerdierks A."/>
            <person name="Storesund J.E."/>
            <person name="Kallscheuer N."/>
            <person name="Luecker S."/>
            <person name="Lage O.M."/>
            <person name="Pohl T."/>
            <person name="Merkel B.J."/>
            <person name="Hornburger P."/>
            <person name="Mueller R.-W."/>
            <person name="Bruemmer F."/>
            <person name="Labrenz M."/>
            <person name="Spormann A.M."/>
            <person name="Op den Camp H."/>
            <person name="Overmann J."/>
            <person name="Amann R."/>
            <person name="Jetten M.S.M."/>
            <person name="Mascher T."/>
            <person name="Medema M.H."/>
            <person name="Devos D.P."/>
            <person name="Kaster A.-K."/>
            <person name="Ovreas L."/>
            <person name="Rohde M."/>
            <person name="Galperin M.Y."/>
            <person name="Jogler C."/>
        </authorList>
    </citation>
    <scope>NUCLEOTIDE SEQUENCE [LARGE SCALE GENOMIC DNA]</scope>
    <source>
        <strain evidence="1 2">Pan44</strain>
    </source>
</reference>
<keyword evidence="2" id="KW-1185">Reference proteome</keyword>
<name>A0A517SDB3_9PLAN</name>
<dbReference type="EMBL" id="CP036271">
    <property type="protein sequence ID" value="QDT54095.1"/>
    <property type="molecule type" value="Genomic_DNA"/>
</dbReference>
<dbReference type="Proteomes" id="UP000315700">
    <property type="component" value="Chromosome"/>
</dbReference>